<dbReference type="InterPro" id="IPR021443">
    <property type="entry name" value="DUF3093"/>
</dbReference>
<keyword evidence="1" id="KW-0472">Membrane</keyword>
<dbReference type="AlphaFoldDB" id="A0A7T0PD35"/>
<dbReference type="EMBL" id="CP064954">
    <property type="protein sequence ID" value="QPK80342.1"/>
    <property type="molecule type" value="Genomic_DNA"/>
</dbReference>
<dbReference type="Pfam" id="PF11292">
    <property type="entry name" value="DUF3093"/>
    <property type="match status" value="1"/>
</dbReference>
<dbReference type="Proteomes" id="UP000594681">
    <property type="component" value="Chromosome"/>
</dbReference>
<reference evidence="2 3" key="1">
    <citation type="submission" date="2020-11" db="EMBL/GenBank/DDBJ databases">
        <title>Corynebacterium sp. ZJ-599.</title>
        <authorList>
            <person name="Zhou J."/>
        </authorList>
    </citation>
    <scope>NUCLEOTIDE SEQUENCE [LARGE SCALE GENOMIC DNA]</scope>
    <source>
        <strain evidence="2 3">ZJ-599</strain>
    </source>
</reference>
<sequence>MNGFFVIVISTATFGLNRPIGWSIGIATVLSVIGVWVLLTWSSTTVRVEQDPDGTRWLLTKGAQLPADVVSRSLAVPESARRNALGPQLDPAAFLVTKGWMKEHVMLVLDDPEDDTPYWIIATKDPRAVLEAFVPEQAAKATATLR</sequence>
<proteinExistence type="predicted"/>
<evidence type="ECO:0000256" key="1">
    <source>
        <dbReference type="SAM" id="Phobius"/>
    </source>
</evidence>
<name>A0A7T0PD35_9CORY</name>
<keyword evidence="1" id="KW-1133">Transmembrane helix</keyword>
<accession>A0A7T0PD35</accession>
<evidence type="ECO:0000313" key="3">
    <source>
        <dbReference type="Proteomes" id="UP000594681"/>
    </source>
</evidence>
<protein>
    <submittedName>
        <fullName evidence="2">DUF3093 domain-containing protein</fullName>
    </submittedName>
</protein>
<dbReference type="KEGG" id="cliz:G7Y31_06980"/>
<gene>
    <name evidence="2" type="ORF">G7Y31_06980</name>
</gene>
<feature type="transmembrane region" description="Helical" evidence="1">
    <location>
        <begin position="20"/>
        <end position="39"/>
    </location>
</feature>
<keyword evidence="1" id="KW-0812">Transmembrane</keyword>
<keyword evidence="3" id="KW-1185">Reference proteome</keyword>
<evidence type="ECO:0000313" key="2">
    <source>
        <dbReference type="EMBL" id="QPK80342.1"/>
    </source>
</evidence>
<organism evidence="2 3">
    <name type="scientific">Corynebacterium lizhenjunii</name>
    <dbReference type="NCBI Taxonomy" id="2709394"/>
    <lineage>
        <taxon>Bacteria</taxon>
        <taxon>Bacillati</taxon>
        <taxon>Actinomycetota</taxon>
        <taxon>Actinomycetes</taxon>
        <taxon>Mycobacteriales</taxon>
        <taxon>Corynebacteriaceae</taxon>
        <taxon>Corynebacterium</taxon>
    </lineage>
</organism>